<evidence type="ECO:0000313" key="1">
    <source>
        <dbReference type="Proteomes" id="UP000887579"/>
    </source>
</evidence>
<dbReference type="Proteomes" id="UP000887579">
    <property type="component" value="Unplaced"/>
</dbReference>
<accession>A0AC34FEH4</accession>
<dbReference type="WBParaSite" id="ES5_v2.g15574.t1">
    <property type="protein sequence ID" value="ES5_v2.g15574.t1"/>
    <property type="gene ID" value="ES5_v2.g15574"/>
</dbReference>
<organism evidence="1 2">
    <name type="scientific">Panagrolaimus sp. ES5</name>
    <dbReference type="NCBI Taxonomy" id="591445"/>
    <lineage>
        <taxon>Eukaryota</taxon>
        <taxon>Metazoa</taxon>
        <taxon>Ecdysozoa</taxon>
        <taxon>Nematoda</taxon>
        <taxon>Chromadorea</taxon>
        <taxon>Rhabditida</taxon>
        <taxon>Tylenchina</taxon>
        <taxon>Panagrolaimomorpha</taxon>
        <taxon>Panagrolaimoidea</taxon>
        <taxon>Panagrolaimidae</taxon>
        <taxon>Panagrolaimus</taxon>
    </lineage>
</organism>
<protein>
    <submittedName>
        <fullName evidence="2">EF-hand domain-containing protein</fullName>
    </submittedName>
</protein>
<reference evidence="2" key="1">
    <citation type="submission" date="2022-11" db="UniProtKB">
        <authorList>
            <consortium name="WormBaseParasite"/>
        </authorList>
    </citation>
    <scope>IDENTIFICATION</scope>
</reference>
<name>A0AC34FEH4_9BILA</name>
<sequence>MSMMDQITFPKSEEGMNFVEFSTLIYSMVSDIHTVSQDEIKKLFKLFDVDNDGKLSASESEALNHVIIGKVNTIKCALIVVDFQNDFVTGSLAIKKGPAKQDPHEALIPLNRLLKECTFDLVVYTQDWHPPNHISFYEHCRNGDRSLRPEDKSRKLRPFDVVAFEAPKCLQVGPKSIASKNGFSQVLYPVHCLQNSWGAELCPNLVRVPSAKFIRKGLNVYVEAYSAFSDNNGENKSELAMLLRSEDIEGVFITGLAYEICVAATTREANNLGFFTALVADCSRGLSAEKIEETNVELSNQNVAIINSKAVESFTTSRKIPWRWICQFVGINGNNENDGIVPGGTNNEITTRPLPTLKRAPQGVDGTAEIKV</sequence>
<evidence type="ECO:0000313" key="2">
    <source>
        <dbReference type="WBParaSite" id="ES5_v2.g15574.t1"/>
    </source>
</evidence>
<proteinExistence type="predicted"/>